<evidence type="ECO:0000313" key="1">
    <source>
        <dbReference type="EMBL" id="ABO66564.1"/>
    </source>
</evidence>
<dbReference type="InterPro" id="IPR037208">
    <property type="entry name" value="Spo0E-like_sf"/>
</dbReference>
<gene>
    <name evidence="1" type="ordered locus">GTNG_1192</name>
</gene>
<dbReference type="GO" id="GO:0046983">
    <property type="term" value="F:protein dimerization activity"/>
    <property type="evidence" value="ECO:0007669"/>
    <property type="project" value="InterPro"/>
</dbReference>
<dbReference type="InterPro" id="IPR018540">
    <property type="entry name" value="Spo0E-like"/>
</dbReference>
<dbReference type="Gene3D" id="4.10.280.10">
    <property type="entry name" value="Helix-loop-helix DNA-binding domain"/>
    <property type="match status" value="1"/>
</dbReference>
<dbReference type="AlphaFoldDB" id="A4IML0"/>
<accession>A4IML0</accession>
<dbReference type="GO" id="GO:0043937">
    <property type="term" value="P:regulation of sporulation"/>
    <property type="evidence" value="ECO:0007669"/>
    <property type="project" value="InterPro"/>
</dbReference>
<sequence length="64" mass="7278">MQVHLLVMNHLLILIEQKRMELVDTVAKTGLNSAAAMKVSRELDTLLNAYQREQGKQQKQSASR</sequence>
<dbReference type="KEGG" id="gtn:GTNG_1192"/>
<evidence type="ECO:0000313" key="2">
    <source>
        <dbReference type="Proteomes" id="UP000001578"/>
    </source>
</evidence>
<dbReference type="Pfam" id="PF09388">
    <property type="entry name" value="SpoOE-like"/>
    <property type="match status" value="1"/>
</dbReference>
<dbReference type="HOGENOM" id="CLU_189149_4_1_9"/>
<dbReference type="InterPro" id="IPR036638">
    <property type="entry name" value="HLH_DNA-bd_sf"/>
</dbReference>
<protein>
    <recommendedName>
        <fullName evidence="3">Spo0E like sporulation regulatory protein</fullName>
    </recommendedName>
</protein>
<name>A4IML0_GEOTN</name>
<reference evidence="1 2" key="1">
    <citation type="journal article" date="2007" name="Proc. Natl. Acad. Sci. U.S.A.">
        <title>Genome and proteome of long-chain alkane degrading Geobacillus thermodenitrificans NG80-2 isolated from a deep-subsurface oil reservoir.</title>
        <authorList>
            <person name="Feng L."/>
            <person name="Wang W."/>
            <person name="Cheng J."/>
            <person name="Ren Y."/>
            <person name="Zhao G."/>
            <person name="Gao C."/>
            <person name="Tang Y."/>
            <person name="Liu X."/>
            <person name="Han W."/>
            <person name="Peng X."/>
            <person name="Liu R."/>
            <person name="Wang L."/>
        </authorList>
    </citation>
    <scope>NUCLEOTIDE SEQUENCE [LARGE SCALE GENOMIC DNA]</scope>
    <source>
        <strain evidence="1 2">NG80-2</strain>
    </source>
</reference>
<dbReference type="eggNOG" id="ENOG502ZRJ6">
    <property type="taxonomic scope" value="Bacteria"/>
</dbReference>
<dbReference type="Proteomes" id="UP000001578">
    <property type="component" value="Chromosome"/>
</dbReference>
<proteinExistence type="predicted"/>
<organism evidence="1 2">
    <name type="scientific">Geobacillus thermodenitrificans (strain NG80-2)</name>
    <dbReference type="NCBI Taxonomy" id="420246"/>
    <lineage>
        <taxon>Bacteria</taxon>
        <taxon>Bacillati</taxon>
        <taxon>Bacillota</taxon>
        <taxon>Bacilli</taxon>
        <taxon>Bacillales</taxon>
        <taxon>Anoxybacillaceae</taxon>
        <taxon>Geobacillus</taxon>
    </lineage>
</organism>
<dbReference type="EMBL" id="CP000557">
    <property type="protein sequence ID" value="ABO66564.1"/>
    <property type="molecule type" value="Genomic_DNA"/>
</dbReference>
<dbReference type="SUPFAM" id="SSF140500">
    <property type="entry name" value="BAS1536-like"/>
    <property type="match status" value="1"/>
</dbReference>
<evidence type="ECO:0008006" key="3">
    <source>
        <dbReference type="Google" id="ProtNLM"/>
    </source>
</evidence>